<evidence type="ECO:0000256" key="9">
    <source>
        <dbReference type="ARBA" id="ARBA00034808"/>
    </source>
</evidence>
<dbReference type="Gene3D" id="3.40.50.300">
    <property type="entry name" value="P-loop containing nucleotide triphosphate hydrolases"/>
    <property type="match status" value="2"/>
</dbReference>
<dbReference type="GO" id="GO:0000725">
    <property type="term" value="P:recombinational repair"/>
    <property type="evidence" value="ECO:0007669"/>
    <property type="project" value="EnsemblFungi"/>
</dbReference>
<comment type="catalytic activity">
    <reaction evidence="8">
        <text>Couples ATP hydrolysis with the unwinding of duplex DNA by translocating in the 3'-5' direction.</text>
        <dbReference type="EC" id="5.6.2.4"/>
    </reaction>
</comment>
<keyword evidence="6" id="KW-0238">DNA-binding</keyword>
<organism evidence="14 15">
    <name type="scientific">Pneumocystis murina (strain B123)</name>
    <name type="common">Mouse pneumocystis pneumonia agent</name>
    <name type="synonym">Pneumocystis carinii f. sp. muris</name>
    <dbReference type="NCBI Taxonomy" id="1069680"/>
    <lineage>
        <taxon>Eukaryota</taxon>
        <taxon>Fungi</taxon>
        <taxon>Dikarya</taxon>
        <taxon>Ascomycota</taxon>
        <taxon>Taphrinomycotina</taxon>
        <taxon>Pneumocystomycetes</taxon>
        <taxon>Pneumocystaceae</taxon>
        <taxon>Pneumocystis</taxon>
    </lineage>
</organism>
<evidence type="ECO:0000256" key="4">
    <source>
        <dbReference type="ARBA" id="ARBA00022806"/>
    </source>
</evidence>
<accession>M7NNB6</accession>
<dbReference type="Pfam" id="PF00580">
    <property type="entry name" value="UvrD-helicase"/>
    <property type="match status" value="1"/>
</dbReference>
<feature type="domain" description="UvrD-like helicase ATP-binding" evidence="12">
    <location>
        <begin position="9"/>
        <end position="299"/>
    </location>
</feature>
<name>M7NNB6_PNEMU</name>
<dbReference type="Pfam" id="PF13361">
    <property type="entry name" value="UvrD_C"/>
    <property type="match status" value="1"/>
</dbReference>
<dbReference type="AlphaFoldDB" id="M7NNB6"/>
<dbReference type="GO" id="GO:0005524">
    <property type="term" value="F:ATP binding"/>
    <property type="evidence" value="ECO:0007669"/>
    <property type="project" value="UniProtKB-UniRule"/>
</dbReference>
<dbReference type="RefSeq" id="XP_007875143.1">
    <property type="nucleotide sequence ID" value="XM_007876952.1"/>
</dbReference>
<keyword evidence="4 11" id="KW-0347">Helicase</keyword>
<dbReference type="EC" id="5.6.2.4" evidence="9"/>
<dbReference type="InterPro" id="IPR014017">
    <property type="entry name" value="DNA_helicase_UvrD-like_C"/>
</dbReference>
<reference evidence="15" key="1">
    <citation type="journal article" date="2016" name="Nat. Commun.">
        <title>Genome analysis of three Pneumocystis species reveals adaptation mechanisms to life exclusively in mammalian hosts.</title>
        <authorList>
            <person name="Ma L."/>
            <person name="Chen Z."/>
            <person name="Huang D.W."/>
            <person name="Kutty G."/>
            <person name="Ishihara M."/>
            <person name="Wang H."/>
            <person name="Abouelleil A."/>
            <person name="Bishop L."/>
            <person name="Davey E."/>
            <person name="Deng R."/>
            <person name="Deng X."/>
            <person name="Fan L."/>
            <person name="Fantoni G."/>
            <person name="Fitzgerald M."/>
            <person name="Gogineni E."/>
            <person name="Goldberg J.M."/>
            <person name="Handley G."/>
            <person name="Hu X."/>
            <person name="Huber C."/>
            <person name="Jiao X."/>
            <person name="Jones K."/>
            <person name="Levin J.Z."/>
            <person name="Liu Y."/>
            <person name="Macdonald P."/>
            <person name="Melnikov A."/>
            <person name="Raley C."/>
            <person name="Sassi M."/>
            <person name="Sherman B.T."/>
            <person name="Song X."/>
            <person name="Sykes S."/>
            <person name="Tran B."/>
            <person name="Walsh L."/>
            <person name="Xia Y."/>
            <person name="Yang J."/>
            <person name="Young S."/>
            <person name="Zeng Q."/>
            <person name="Zheng X."/>
            <person name="Stephens R."/>
            <person name="Nusbaum C."/>
            <person name="Birren B.W."/>
            <person name="Azadi P."/>
            <person name="Lempicki R.A."/>
            <person name="Cuomo C.A."/>
            <person name="Kovacs J.A."/>
        </authorList>
    </citation>
    <scope>NUCLEOTIDE SEQUENCE [LARGE SCALE GENOMIC DNA]</scope>
    <source>
        <strain evidence="15">B123</strain>
    </source>
</reference>
<dbReference type="GeneID" id="19896774"/>
<comment type="similarity">
    <text evidence="1">Belongs to the helicase family. UvrD subfamily.</text>
</comment>
<dbReference type="InterPro" id="IPR027417">
    <property type="entry name" value="P-loop_NTPase"/>
</dbReference>
<comment type="caution">
    <text evidence="14">The sequence shown here is derived from an EMBL/GenBank/DDBJ whole genome shotgun (WGS) entry which is preliminary data.</text>
</comment>
<dbReference type="GO" id="GO:0005634">
    <property type="term" value="C:nucleus"/>
    <property type="evidence" value="ECO:0007669"/>
    <property type="project" value="TreeGrafter"/>
</dbReference>
<evidence type="ECO:0000256" key="10">
    <source>
        <dbReference type="ARBA" id="ARBA00048988"/>
    </source>
</evidence>
<dbReference type="InterPro" id="IPR014016">
    <property type="entry name" value="UvrD-like_ATP-bd"/>
</dbReference>
<dbReference type="HOGENOM" id="CLU_004585_4_2_1"/>
<dbReference type="Proteomes" id="UP000011958">
    <property type="component" value="Unassembled WGS sequence"/>
</dbReference>
<dbReference type="GO" id="GO:0016787">
    <property type="term" value="F:hydrolase activity"/>
    <property type="evidence" value="ECO:0007669"/>
    <property type="project" value="UniProtKB-UniRule"/>
</dbReference>
<dbReference type="SUPFAM" id="SSF52540">
    <property type="entry name" value="P-loop containing nucleoside triphosphate hydrolases"/>
    <property type="match status" value="1"/>
</dbReference>
<keyword evidence="5 11" id="KW-0067">ATP-binding</keyword>
<dbReference type="OrthoDB" id="1470711at2759"/>
<evidence type="ECO:0000256" key="6">
    <source>
        <dbReference type="ARBA" id="ARBA00023125"/>
    </source>
</evidence>
<evidence type="ECO:0000256" key="5">
    <source>
        <dbReference type="ARBA" id="ARBA00022840"/>
    </source>
</evidence>
<feature type="binding site" evidence="11">
    <location>
        <begin position="30"/>
        <end position="37"/>
    </location>
    <ligand>
        <name>ATP</name>
        <dbReference type="ChEBI" id="CHEBI:30616"/>
    </ligand>
</feature>
<protein>
    <recommendedName>
        <fullName evidence="9">DNA 3'-5' helicase</fullName>
        <ecNumber evidence="9">5.6.2.4</ecNumber>
    </recommendedName>
</protein>
<evidence type="ECO:0000256" key="11">
    <source>
        <dbReference type="PROSITE-ProRule" id="PRU00560"/>
    </source>
</evidence>
<dbReference type="InterPro" id="IPR013986">
    <property type="entry name" value="DExx_box_DNA_helicase_dom_sf"/>
</dbReference>
<dbReference type="CDD" id="cd17932">
    <property type="entry name" value="DEXQc_UvrD"/>
    <property type="match status" value="1"/>
</dbReference>
<keyword evidence="7" id="KW-0413">Isomerase</keyword>
<dbReference type="PROSITE" id="PS51198">
    <property type="entry name" value="UVRD_HELICASE_ATP_BIND"/>
    <property type="match status" value="1"/>
</dbReference>
<comment type="catalytic activity">
    <reaction evidence="10">
        <text>ATP + H2O = ADP + phosphate + H(+)</text>
        <dbReference type="Rhea" id="RHEA:13065"/>
        <dbReference type="ChEBI" id="CHEBI:15377"/>
        <dbReference type="ChEBI" id="CHEBI:15378"/>
        <dbReference type="ChEBI" id="CHEBI:30616"/>
        <dbReference type="ChEBI" id="CHEBI:43474"/>
        <dbReference type="ChEBI" id="CHEBI:456216"/>
        <dbReference type="EC" id="5.6.2.4"/>
    </reaction>
</comment>
<keyword evidence="3 11" id="KW-0378">Hydrolase</keyword>
<dbReference type="InterPro" id="IPR000212">
    <property type="entry name" value="DNA_helicase_UvrD/REP"/>
</dbReference>
<proteinExistence type="inferred from homology"/>
<dbReference type="GO" id="GO:0006301">
    <property type="term" value="P:DNA damage tolerance"/>
    <property type="evidence" value="ECO:0007669"/>
    <property type="project" value="EnsemblFungi"/>
</dbReference>
<evidence type="ECO:0000259" key="12">
    <source>
        <dbReference type="PROSITE" id="PS51198"/>
    </source>
</evidence>
<dbReference type="Gene3D" id="1.10.486.10">
    <property type="entry name" value="PCRA, domain 4"/>
    <property type="match status" value="1"/>
</dbReference>
<evidence type="ECO:0000256" key="8">
    <source>
        <dbReference type="ARBA" id="ARBA00034617"/>
    </source>
</evidence>
<evidence type="ECO:0000313" key="14">
    <source>
        <dbReference type="EMBL" id="EMR08611.1"/>
    </source>
</evidence>
<dbReference type="PANTHER" id="PTHR11070:SF2">
    <property type="entry name" value="ATP-DEPENDENT DNA HELICASE SRS2"/>
    <property type="match status" value="1"/>
</dbReference>
<dbReference type="PANTHER" id="PTHR11070">
    <property type="entry name" value="UVRD / RECB / PCRA DNA HELICASE FAMILY MEMBER"/>
    <property type="match status" value="1"/>
</dbReference>
<evidence type="ECO:0000313" key="15">
    <source>
        <dbReference type="Proteomes" id="UP000011958"/>
    </source>
</evidence>
<keyword evidence="15" id="KW-1185">Reference proteome</keyword>
<dbReference type="OMA" id="DYPDATT"/>
<dbReference type="STRING" id="1069680.M7NNB6"/>
<dbReference type="VEuPathDB" id="FungiDB:PNEG_03087"/>
<dbReference type="GO" id="GO:1990426">
    <property type="term" value="P:mitotic recombination-dependent replication fork processing"/>
    <property type="evidence" value="ECO:0007669"/>
    <property type="project" value="EnsemblFungi"/>
</dbReference>
<evidence type="ECO:0000256" key="1">
    <source>
        <dbReference type="ARBA" id="ARBA00009922"/>
    </source>
</evidence>
<evidence type="ECO:0000256" key="2">
    <source>
        <dbReference type="ARBA" id="ARBA00022741"/>
    </source>
</evidence>
<dbReference type="EMBL" id="AFWA02000015">
    <property type="protein sequence ID" value="EMR08611.1"/>
    <property type="molecule type" value="Genomic_DNA"/>
</dbReference>
<sequence>MATFMSLMDSLTTQQRLAVTSSQRFLQILAGPGSGKTLVLISRIIHILLEQNVFPQEIVVVTFTNKAAKEIKNRIGTIIGEDIGNRIVSGTFHSFARQYLVKYGYLIGLGIFGIADRSDSIFLIKKYLKEKNIIELEISINNTTIKLSANSITNLISSLKSKGITVFAYSDLGRFTNSSKFLYHQEILNIYSYYQQSLLENNLLDFDDLLLHCLQLFKEYPFCVKDIKYVFVDEYQDTNLIQYDIIKSLIHEKSSLTIVGDPDQSIYGFRFADITNFERMKQDFPDSGTLFLEHNFRSSGAILQTALALIEQGKYITIYSLKDGFTPVLKVLEDNVKEAQWIAKEIKKYVENTSGFLTYKDFSILVRSSVLTQPIENAFQKFGINYKMVGAYKFYDRQEIRDIIAYLRLICFNDELALSRIINIPNRGIGKNRWDFIVNKSKMDKKSILVILEEITKGKHNTGKIIDKNVENSIISFINTINKIKNYMNTQINSPISNVLLYVCELLDYEKYLLKKYPDNFHERWNNVLQFINNFNNINSEDDDMYSHMSETNNIYQKLLIKFLDNISLFSDTIENEDNSCLKVTISTIHAAKGLEWPIVFLPGLYNGSVPHSRAEDISEERRLLYVAVTRAQAMLYLSYPTKNSFQDKLELSSFLKKISFVSSFEKQNPKLDIPFIKTLSELLKRSTPILNFSTINIYNNNIFIDSRFCNFYKEKNKNTAEIKHFEYSSNDMDMSEGQLDPKYTGFINLKTILHNQLNDYNQTQLSEQKAYNFKKNKTHQSVESTLNNETKHLNISLKSRPKCLNKYINIQKLDIQENTSDNNDISLESQTILSKIQPIQPLRTNKIIEKPIVKRLGIRRSMPKRTLFYGK</sequence>
<dbReference type="GO" id="GO:0043138">
    <property type="term" value="F:3'-5' DNA helicase activity"/>
    <property type="evidence" value="ECO:0007669"/>
    <property type="project" value="UniProtKB-EC"/>
</dbReference>
<evidence type="ECO:0000256" key="3">
    <source>
        <dbReference type="ARBA" id="ARBA00022801"/>
    </source>
</evidence>
<gene>
    <name evidence="14" type="ORF">PNEG_03087</name>
</gene>
<dbReference type="Gene3D" id="1.10.10.160">
    <property type="match status" value="1"/>
</dbReference>
<evidence type="ECO:0000256" key="7">
    <source>
        <dbReference type="ARBA" id="ARBA00023235"/>
    </source>
</evidence>
<dbReference type="PROSITE" id="PS51217">
    <property type="entry name" value="UVRD_HELICASE_CTER"/>
    <property type="match status" value="1"/>
</dbReference>
<feature type="domain" description="UvrD-like helicase C-terminal" evidence="13">
    <location>
        <begin position="300"/>
        <end position="594"/>
    </location>
</feature>
<keyword evidence="2 11" id="KW-0547">Nucleotide-binding</keyword>
<dbReference type="GO" id="GO:0003677">
    <property type="term" value="F:DNA binding"/>
    <property type="evidence" value="ECO:0007669"/>
    <property type="project" value="UniProtKB-KW"/>
</dbReference>
<dbReference type="CDD" id="cd18807">
    <property type="entry name" value="SF1_C_UvrD"/>
    <property type="match status" value="1"/>
</dbReference>
<evidence type="ECO:0000259" key="13">
    <source>
        <dbReference type="PROSITE" id="PS51217"/>
    </source>
</evidence>
<dbReference type="eggNOG" id="KOG2108">
    <property type="taxonomic scope" value="Eukaryota"/>
</dbReference>